<evidence type="ECO:0008006" key="5">
    <source>
        <dbReference type="Google" id="ProtNLM"/>
    </source>
</evidence>
<protein>
    <recommendedName>
        <fullName evidence="5">Adhesin domain-containing protein</fullName>
    </recommendedName>
</protein>
<organism evidence="3 4">
    <name type="scientific">Phytohabitans maris</name>
    <dbReference type="NCBI Taxonomy" id="3071409"/>
    <lineage>
        <taxon>Bacteria</taxon>
        <taxon>Bacillati</taxon>
        <taxon>Actinomycetota</taxon>
        <taxon>Actinomycetes</taxon>
        <taxon>Micromonosporales</taxon>
        <taxon>Micromonosporaceae</taxon>
    </lineage>
</organism>
<keyword evidence="2" id="KW-0472">Membrane</keyword>
<feature type="compositionally biased region" description="Basic and acidic residues" evidence="1">
    <location>
        <begin position="326"/>
        <end position="364"/>
    </location>
</feature>
<feature type="compositionally biased region" description="Basic and acidic residues" evidence="1">
    <location>
        <begin position="192"/>
        <end position="202"/>
    </location>
</feature>
<feature type="compositionally biased region" description="Gly residues" evidence="1">
    <location>
        <begin position="571"/>
        <end position="581"/>
    </location>
</feature>
<proteinExistence type="predicted"/>
<feature type="compositionally biased region" description="Basic residues" evidence="1">
    <location>
        <begin position="60"/>
        <end position="71"/>
    </location>
</feature>
<keyword evidence="4" id="KW-1185">Reference proteome</keyword>
<feature type="compositionally biased region" description="Basic and acidic residues" evidence="1">
    <location>
        <begin position="488"/>
        <end position="504"/>
    </location>
</feature>
<keyword evidence="2" id="KW-0812">Transmembrane</keyword>
<gene>
    <name evidence="3" type="ORF">RB614_14925</name>
</gene>
<comment type="caution">
    <text evidence="3">The sequence shown here is derived from an EMBL/GenBank/DDBJ whole genome shotgun (WGS) entry which is preliminary data.</text>
</comment>
<evidence type="ECO:0000256" key="1">
    <source>
        <dbReference type="SAM" id="MobiDB-lite"/>
    </source>
</evidence>
<feature type="compositionally biased region" description="Basic and acidic residues" evidence="1">
    <location>
        <begin position="72"/>
        <end position="92"/>
    </location>
</feature>
<evidence type="ECO:0000313" key="3">
    <source>
        <dbReference type="EMBL" id="MDQ7905810.1"/>
    </source>
</evidence>
<feature type="compositionally biased region" description="Basic and acidic residues" evidence="1">
    <location>
        <begin position="398"/>
        <end position="415"/>
    </location>
</feature>
<feature type="transmembrane region" description="Helical" evidence="2">
    <location>
        <begin position="590"/>
        <end position="613"/>
    </location>
</feature>
<feature type="compositionally biased region" description="Basic and acidic residues" evidence="1">
    <location>
        <begin position="372"/>
        <end position="390"/>
    </location>
</feature>
<reference evidence="3 4" key="1">
    <citation type="submission" date="2023-08" db="EMBL/GenBank/DDBJ databases">
        <title>Phytohabitans sansha sp. nov., isolated from marine sediment.</title>
        <authorList>
            <person name="Zhao Y."/>
            <person name="Yi K."/>
        </authorList>
    </citation>
    <scope>NUCLEOTIDE SEQUENCE [LARGE SCALE GENOMIC DNA]</scope>
    <source>
        <strain evidence="3 4">ZYX-F-186</strain>
    </source>
</reference>
<name>A0ABU0ZHP3_9ACTN</name>
<dbReference type="RefSeq" id="WP_308713083.1">
    <property type="nucleotide sequence ID" value="NZ_JAVHUY010000012.1"/>
</dbReference>
<keyword evidence="2" id="KW-1133">Transmembrane helix</keyword>
<dbReference type="Proteomes" id="UP001230908">
    <property type="component" value="Unassembled WGS sequence"/>
</dbReference>
<evidence type="ECO:0000313" key="4">
    <source>
        <dbReference type="Proteomes" id="UP001230908"/>
    </source>
</evidence>
<sequence>MTAQPGERTVSWLDEDDPKRGSVPFVPVESVIELTPAAEEPPPAKKSRREKAPKPPKPPKPPRGRLWRRGKATQEKPPRDDPPRDVTPRAGDRPAPAGDDWLTTLRGPAPRQEWAASRDTKPRDGGLAALPEEAPRNTGPHPAWAAAPEGALDDEDWASTPPVPPPPPREAPREDWFTPREAPGGDGAPNGEADRPEWDEPPQRGGDWAAAPTPEWDQPREPAAGPDRDAASADRGTPATGPDWDAPAAADRGAFAAETPQRPDWVATPDWDTPRETPAGPAWDAAPPPDGRPGWDTNPDQPDHGWDTASEQADPRNGWDTAPEQPDPRDGWDGRPEQADREGPGQADRRTGWDSEPEQIDRRTGWNGGPEPTDRGRGWDSEPEPADPRNGRNSGPDQSDRRTGWDEPGSRKGWDDEPESRDGWAGGGERRVSTGNEPDDPGGWGGGSDRRVSTGNEPDDRDGWGGGGERRVSTGNEPDDPGGWGGGGERRVGTGDGGERKARPDWVTSPVPAGAPAAAPDGGWADAEPSDNPVPEAWPAPLDITPDDDLDEPPAKRRRGPQPRPRPSGPPTGGRTGGRPSGRGRRRKPLMVLAIALTAAVAASAVVAAGTIYRLVFDGGTQGSHTIAAPLGGRTKGELQLASGAETVTVSGADLGDNLFQVTTPDSDDAIPRATIQGDRTTVRLTSNRGEGASAVEIRLNSRVTWRLVFTTGAKTQTVDMSGGRLSGLEMAGGATRLELTLPKPDATVPIQLRGGLNELLLHAPRGVLTRVKIGKGVTNLTLDRLNRSKVAPGTTFTPNGWAQAKAGYDVDAAEGIGTVKLDRR</sequence>
<feature type="region of interest" description="Disordered" evidence="1">
    <location>
        <begin position="1"/>
        <end position="586"/>
    </location>
</feature>
<dbReference type="EMBL" id="JAVHUY010000012">
    <property type="protein sequence ID" value="MDQ7905810.1"/>
    <property type="molecule type" value="Genomic_DNA"/>
</dbReference>
<feature type="compositionally biased region" description="Low complexity" evidence="1">
    <location>
        <begin position="512"/>
        <end position="527"/>
    </location>
</feature>
<feature type="compositionally biased region" description="Low complexity" evidence="1">
    <location>
        <begin position="237"/>
        <end position="259"/>
    </location>
</feature>
<accession>A0ABU0ZHP3</accession>
<evidence type="ECO:0000256" key="2">
    <source>
        <dbReference type="SAM" id="Phobius"/>
    </source>
</evidence>